<evidence type="ECO:0008006" key="6">
    <source>
        <dbReference type="Google" id="ProtNLM"/>
    </source>
</evidence>
<dbReference type="InterPro" id="IPR004934">
    <property type="entry name" value="TMOD"/>
</dbReference>
<sequence length="342" mass="39276">MAWVKQKEKVNLGEFEDINEDEIVEGLTEEELKQLNLAIDPENQYLPAYMRQEDQTDKVQTTPFDREKLLKHLEEQAKNDKEREEAVPFKKETRGKVFVKKERPKRDDPVPMLPDDLSDVLENATEEQLLELAGVLGIHSMLTSEQSHQAEREASDRFLKGSGLKKYTPDLTAINELDLEKAMKKLKNGDSSLTRLNLNNHKDVTPEILEEVAAEMKKSTTLKHLEMANTQMTDRIGRLFADALKKNKTLRSLNMESNFLSGEVLLEVVKVIADNTTLKELRLDNQVSIIGAKMEQLIVKAMEENKTLQKFSLSFDTQYPRIRAAEIMVRNNDSSMWLFLSQ</sequence>
<keyword evidence="5" id="KW-1185">Reference proteome</keyword>
<dbReference type="InterPro" id="IPR001611">
    <property type="entry name" value="Leu-rich_rpt"/>
</dbReference>
<dbReference type="GO" id="GO:0005523">
    <property type="term" value="F:tropomyosin binding"/>
    <property type="evidence" value="ECO:0000318"/>
    <property type="project" value="GO_Central"/>
</dbReference>
<evidence type="ECO:0000256" key="2">
    <source>
        <dbReference type="ARBA" id="ARBA00022490"/>
    </source>
</evidence>
<evidence type="ECO:0000256" key="3">
    <source>
        <dbReference type="ARBA" id="ARBA00023212"/>
    </source>
</evidence>
<keyword evidence="2" id="KW-0963">Cytoplasm</keyword>
<name>A7S397_NEMVE</name>
<evidence type="ECO:0000313" key="5">
    <source>
        <dbReference type="Proteomes" id="UP000001593"/>
    </source>
</evidence>
<dbReference type="Pfam" id="PF13516">
    <property type="entry name" value="LRR_6"/>
    <property type="match status" value="1"/>
</dbReference>
<dbReference type="GO" id="GO:0051694">
    <property type="term" value="P:pointed-end actin filament capping"/>
    <property type="evidence" value="ECO:0007669"/>
    <property type="project" value="InterPro"/>
</dbReference>
<dbReference type="PhylomeDB" id="A7S397"/>
<accession>A7S397</accession>
<organism evidence="4 5">
    <name type="scientific">Nematostella vectensis</name>
    <name type="common">Starlet sea anemone</name>
    <dbReference type="NCBI Taxonomy" id="45351"/>
    <lineage>
        <taxon>Eukaryota</taxon>
        <taxon>Metazoa</taxon>
        <taxon>Cnidaria</taxon>
        <taxon>Anthozoa</taxon>
        <taxon>Hexacorallia</taxon>
        <taxon>Actiniaria</taxon>
        <taxon>Edwardsiidae</taxon>
        <taxon>Nematostella</taxon>
    </lineage>
</organism>
<dbReference type="SUPFAM" id="SSF52047">
    <property type="entry name" value="RNI-like"/>
    <property type="match status" value="1"/>
</dbReference>
<keyword evidence="3" id="KW-0206">Cytoskeleton</keyword>
<dbReference type="OMA" id="PYQRDKL"/>
<dbReference type="AlphaFoldDB" id="A7S397"/>
<dbReference type="EMBL" id="DS469572">
    <property type="protein sequence ID" value="EDO41848.1"/>
    <property type="molecule type" value="Genomic_DNA"/>
</dbReference>
<dbReference type="Proteomes" id="UP000001593">
    <property type="component" value="Unassembled WGS sequence"/>
</dbReference>
<dbReference type="FunCoup" id="A7S397">
    <property type="interactions" value="402"/>
</dbReference>
<proteinExistence type="predicted"/>
<dbReference type="Pfam" id="PF03250">
    <property type="entry name" value="Tropomodulin"/>
    <property type="match status" value="1"/>
</dbReference>
<dbReference type="GO" id="GO:0007015">
    <property type="term" value="P:actin filament organization"/>
    <property type="evidence" value="ECO:0000318"/>
    <property type="project" value="GO_Central"/>
</dbReference>
<dbReference type="Gene3D" id="3.80.10.10">
    <property type="entry name" value="Ribonuclease Inhibitor"/>
    <property type="match status" value="1"/>
</dbReference>
<dbReference type="HOGENOM" id="CLU_031052_0_1_1"/>
<dbReference type="InParanoid" id="A7S397"/>
<comment type="subcellular location">
    <subcellularLocation>
        <location evidence="1">Cytoplasm</location>
        <location evidence="1">Cytoskeleton</location>
    </subcellularLocation>
</comment>
<dbReference type="eggNOG" id="KOG3735">
    <property type="taxonomic scope" value="Eukaryota"/>
</dbReference>
<reference evidence="4 5" key="1">
    <citation type="journal article" date="2007" name="Science">
        <title>Sea anemone genome reveals ancestral eumetazoan gene repertoire and genomic organization.</title>
        <authorList>
            <person name="Putnam N.H."/>
            <person name="Srivastava M."/>
            <person name="Hellsten U."/>
            <person name="Dirks B."/>
            <person name="Chapman J."/>
            <person name="Salamov A."/>
            <person name="Terry A."/>
            <person name="Shapiro H."/>
            <person name="Lindquist E."/>
            <person name="Kapitonov V.V."/>
            <person name="Jurka J."/>
            <person name="Genikhovich G."/>
            <person name="Grigoriev I.V."/>
            <person name="Lucas S.M."/>
            <person name="Steele R.E."/>
            <person name="Finnerty J.R."/>
            <person name="Technau U."/>
            <person name="Martindale M.Q."/>
            <person name="Rokhsar D.S."/>
        </authorList>
    </citation>
    <scope>NUCLEOTIDE SEQUENCE [LARGE SCALE GENOMIC DNA]</scope>
    <source>
        <strain evidence="5">CH2 X CH6</strain>
    </source>
</reference>
<evidence type="ECO:0000256" key="1">
    <source>
        <dbReference type="ARBA" id="ARBA00004245"/>
    </source>
</evidence>
<dbReference type="GO" id="GO:0005856">
    <property type="term" value="C:cytoskeleton"/>
    <property type="evidence" value="ECO:0000318"/>
    <property type="project" value="GO_Central"/>
</dbReference>
<evidence type="ECO:0000313" key="4">
    <source>
        <dbReference type="EMBL" id="EDO41848.1"/>
    </source>
</evidence>
<dbReference type="STRING" id="45351.A7S397"/>
<protein>
    <recommendedName>
        <fullName evidence="6">Tropomodulin</fullName>
    </recommendedName>
</protein>
<dbReference type="PANTHER" id="PTHR10901">
    <property type="entry name" value="TROPOMODULIN"/>
    <property type="match status" value="1"/>
</dbReference>
<dbReference type="PANTHER" id="PTHR10901:SF6">
    <property type="entry name" value="TROPOMODULIN, ISOFORM N"/>
    <property type="match status" value="1"/>
</dbReference>
<gene>
    <name evidence="4" type="ORF">NEMVEDRAFT_v1g102755</name>
</gene>
<dbReference type="InterPro" id="IPR032675">
    <property type="entry name" value="LRR_dom_sf"/>
</dbReference>